<proteinExistence type="predicted"/>
<dbReference type="Proteomes" id="UP001595665">
    <property type="component" value="Unassembled WGS sequence"/>
</dbReference>
<organism evidence="1 2">
    <name type="scientific">Massilia haematophila</name>
    <dbReference type="NCBI Taxonomy" id="457923"/>
    <lineage>
        <taxon>Bacteria</taxon>
        <taxon>Pseudomonadati</taxon>
        <taxon>Pseudomonadota</taxon>
        <taxon>Betaproteobacteria</taxon>
        <taxon>Burkholderiales</taxon>
        <taxon>Oxalobacteraceae</taxon>
        <taxon>Telluria group</taxon>
        <taxon>Massilia</taxon>
    </lineage>
</organism>
<comment type="caution">
    <text evidence="1">The sequence shown here is derived from an EMBL/GenBank/DDBJ whole genome shotgun (WGS) entry which is preliminary data.</text>
</comment>
<keyword evidence="2" id="KW-1185">Reference proteome</keyword>
<dbReference type="RefSeq" id="WP_379735818.1">
    <property type="nucleotide sequence ID" value="NZ_JBHRVV010000001.1"/>
</dbReference>
<dbReference type="EMBL" id="JBHRVV010000001">
    <property type="protein sequence ID" value="MFC3459292.1"/>
    <property type="molecule type" value="Genomic_DNA"/>
</dbReference>
<name>A0ABV7PNH0_9BURK</name>
<sequence>MNKFTDRFASESGHLHAFFRLGKMFMPPVLDLSFTPAHGLPRHL</sequence>
<evidence type="ECO:0000313" key="2">
    <source>
        <dbReference type="Proteomes" id="UP001595665"/>
    </source>
</evidence>
<accession>A0ABV7PNH0</accession>
<protein>
    <submittedName>
        <fullName evidence="1">Uncharacterized protein</fullName>
    </submittedName>
</protein>
<evidence type="ECO:0000313" key="1">
    <source>
        <dbReference type="EMBL" id="MFC3459292.1"/>
    </source>
</evidence>
<reference evidence="2" key="1">
    <citation type="journal article" date="2019" name="Int. J. Syst. Evol. Microbiol.">
        <title>The Global Catalogue of Microorganisms (GCM) 10K type strain sequencing project: providing services to taxonomists for standard genome sequencing and annotation.</title>
        <authorList>
            <consortium name="The Broad Institute Genomics Platform"/>
            <consortium name="The Broad Institute Genome Sequencing Center for Infectious Disease"/>
            <person name="Wu L."/>
            <person name="Ma J."/>
        </authorList>
    </citation>
    <scope>NUCLEOTIDE SEQUENCE [LARGE SCALE GENOMIC DNA]</scope>
    <source>
        <strain evidence="2">CCM 7480</strain>
    </source>
</reference>
<gene>
    <name evidence="1" type="ORF">ACFOPH_13715</name>
</gene>